<feature type="transmembrane region" description="Helical" evidence="7">
    <location>
        <begin position="416"/>
        <end position="436"/>
    </location>
</feature>
<feature type="transmembrane region" description="Helical" evidence="7">
    <location>
        <begin position="194"/>
        <end position="212"/>
    </location>
</feature>
<feature type="transmembrane region" description="Helical" evidence="7">
    <location>
        <begin position="51"/>
        <end position="71"/>
    </location>
</feature>
<evidence type="ECO:0000256" key="5">
    <source>
        <dbReference type="ARBA" id="ARBA00023136"/>
    </source>
</evidence>
<dbReference type="NCBIfam" id="TIGR00788">
    <property type="entry name" value="fbt"/>
    <property type="match status" value="1"/>
</dbReference>
<dbReference type="PANTHER" id="PTHR31585:SF0">
    <property type="entry name" value="FOLATE-BIOPTERIN TRANSPORTER 1, CHLOROPLASTIC"/>
    <property type="match status" value="1"/>
</dbReference>
<name>A0A8S1TTD1_PAROT</name>
<feature type="transmembrane region" description="Helical" evidence="7">
    <location>
        <begin position="312"/>
        <end position="331"/>
    </location>
</feature>
<feature type="transmembrane region" description="Helical" evidence="7">
    <location>
        <begin position="251"/>
        <end position="271"/>
    </location>
</feature>
<evidence type="ECO:0000256" key="3">
    <source>
        <dbReference type="ARBA" id="ARBA00022692"/>
    </source>
</evidence>
<dbReference type="PANTHER" id="PTHR31585">
    <property type="entry name" value="FOLATE-BIOPTERIN TRANSPORTER 1, CHLOROPLASTIC"/>
    <property type="match status" value="1"/>
</dbReference>
<evidence type="ECO:0000313" key="9">
    <source>
        <dbReference type="Proteomes" id="UP000683925"/>
    </source>
</evidence>
<reference evidence="8" key="1">
    <citation type="submission" date="2021-01" db="EMBL/GenBank/DDBJ databases">
        <authorList>
            <consortium name="Genoscope - CEA"/>
            <person name="William W."/>
        </authorList>
    </citation>
    <scope>NUCLEOTIDE SEQUENCE</scope>
</reference>
<dbReference type="AlphaFoldDB" id="A0A8S1TTD1"/>
<feature type="transmembrane region" description="Helical" evidence="7">
    <location>
        <begin position="91"/>
        <end position="107"/>
    </location>
</feature>
<comment type="caution">
    <text evidence="8">The sequence shown here is derived from an EMBL/GenBank/DDBJ whole genome shotgun (WGS) entry which is preliminary data.</text>
</comment>
<dbReference type="OrthoDB" id="295975at2759"/>
<feature type="compositionally biased region" description="Basic and acidic residues" evidence="6">
    <location>
        <begin position="448"/>
        <end position="458"/>
    </location>
</feature>
<gene>
    <name evidence="8" type="ORF">POCTA_138.1.T0290048</name>
</gene>
<evidence type="ECO:0000313" key="8">
    <source>
        <dbReference type="EMBL" id="CAD8154216.1"/>
    </source>
</evidence>
<evidence type="ECO:0000256" key="6">
    <source>
        <dbReference type="SAM" id="MobiDB-lite"/>
    </source>
</evidence>
<feature type="region of interest" description="Disordered" evidence="6">
    <location>
        <begin position="448"/>
        <end position="486"/>
    </location>
</feature>
<accession>A0A8S1TTD1</accession>
<keyword evidence="3 7" id="KW-0812">Transmembrane</keyword>
<feature type="transmembrane region" description="Helical" evidence="7">
    <location>
        <begin position="351"/>
        <end position="369"/>
    </location>
</feature>
<evidence type="ECO:0000256" key="4">
    <source>
        <dbReference type="ARBA" id="ARBA00022989"/>
    </source>
</evidence>
<evidence type="ECO:0000256" key="1">
    <source>
        <dbReference type="ARBA" id="ARBA00004141"/>
    </source>
</evidence>
<dbReference type="GO" id="GO:0016020">
    <property type="term" value="C:membrane"/>
    <property type="evidence" value="ECO:0007669"/>
    <property type="project" value="UniProtKB-SubCell"/>
</dbReference>
<dbReference type="InterPro" id="IPR039309">
    <property type="entry name" value="BT1"/>
</dbReference>
<keyword evidence="9" id="KW-1185">Reference proteome</keyword>
<dbReference type="EMBL" id="CAJJDP010000029">
    <property type="protein sequence ID" value="CAD8154216.1"/>
    <property type="molecule type" value="Genomic_DNA"/>
</dbReference>
<dbReference type="OMA" id="HIEATMY"/>
<proteinExistence type="predicted"/>
<feature type="transmembrane region" description="Helical" evidence="7">
    <location>
        <begin position="119"/>
        <end position="145"/>
    </location>
</feature>
<dbReference type="CDD" id="cd17484">
    <property type="entry name" value="MFS_FBT"/>
    <property type="match status" value="1"/>
</dbReference>
<dbReference type="Pfam" id="PF03092">
    <property type="entry name" value="BT1"/>
    <property type="match status" value="1"/>
</dbReference>
<protein>
    <submittedName>
        <fullName evidence="8">Uncharacterized protein</fullName>
    </submittedName>
</protein>
<feature type="transmembrane region" description="Helical" evidence="7">
    <location>
        <begin position="166"/>
        <end position="188"/>
    </location>
</feature>
<evidence type="ECO:0000256" key="2">
    <source>
        <dbReference type="ARBA" id="ARBA00022448"/>
    </source>
</evidence>
<keyword evidence="4 7" id="KW-1133">Transmembrane helix</keyword>
<feature type="compositionally biased region" description="Basic and acidic residues" evidence="6">
    <location>
        <begin position="466"/>
        <end position="475"/>
    </location>
</feature>
<organism evidence="8 9">
    <name type="scientific">Paramecium octaurelia</name>
    <dbReference type="NCBI Taxonomy" id="43137"/>
    <lineage>
        <taxon>Eukaryota</taxon>
        <taxon>Sar</taxon>
        <taxon>Alveolata</taxon>
        <taxon>Ciliophora</taxon>
        <taxon>Intramacronucleata</taxon>
        <taxon>Oligohymenophorea</taxon>
        <taxon>Peniculida</taxon>
        <taxon>Parameciidae</taxon>
        <taxon>Paramecium</taxon>
    </lineage>
</organism>
<feature type="transmembrane region" description="Helical" evidence="7">
    <location>
        <begin position="283"/>
        <end position="300"/>
    </location>
</feature>
<evidence type="ECO:0000256" key="7">
    <source>
        <dbReference type="SAM" id="Phobius"/>
    </source>
</evidence>
<dbReference type="InterPro" id="IPR004324">
    <property type="entry name" value="FBT"/>
</dbReference>
<feature type="transmembrane region" description="Helical" evidence="7">
    <location>
        <begin position="381"/>
        <end position="404"/>
    </location>
</feature>
<keyword evidence="2" id="KW-0813">Transport</keyword>
<comment type="subcellular location">
    <subcellularLocation>
        <location evidence="1">Membrane</location>
        <topology evidence="1">Multi-pass membrane protein</topology>
    </subcellularLocation>
</comment>
<keyword evidence="5 7" id="KW-0472">Membrane</keyword>
<sequence length="486" mass="56199">MSIICTKLFDQFNQLYSSFNPSYFIIGVTAFNQGIQHLSDLAVNYMLKDEYGLSPAMMGLYLSYTTLPWMIKPFWGIITDSKPFLGYRRKSYIILFGILDALGWIMMSKNKDGSLVSVLLLLFLIQLSICFVNVVGEAILVEVAAQAQREQRQNNFQHGASRNVSIFFGVRAVGSLLSAYSSGALLHYFTYQQIFMITSVFPMILVFVSFFYQEQKIDLNSLDQNDRKNNTTQCLKDFWQFFKNPLIYKPVMLIFAFMMAPSSSTIMFFFYTEVLGFNPKFLGQLKFMYAVASISGVLIYNNYLRDIQFRKIFLVTTFLYYLCYQSIIILVTRKNVEWGINDKIFCIGDQVMLQFVGELNIMPVLVLACRMCPKHIEATMYAMLMSTINFGSMLGSWLGALFLIWMKIDQTDYSRLWLFIAITGVFILLPLPWLYVVREDEILKQREKPLEEEEKKEVQSSTPSTSKRDEVEEKVPLLSNEDNPNQ</sequence>
<dbReference type="Proteomes" id="UP000683925">
    <property type="component" value="Unassembled WGS sequence"/>
</dbReference>